<keyword evidence="3" id="KW-1185">Reference proteome</keyword>
<name>A0A5C5GCC3_9RHOB</name>
<reference evidence="2 3" key="1">
    <citation type="submission" date="2019-06" db="EMBL/GenBank/DDBJ databases">
        <title>Genome of new Rhodobacteraceae sp. SM1903.</title>
        <authorList>
            <person name="Ren X."/>
        </authorList>
    </citation>
    <scope>NUCLEOTIDE SEQUENCE [LARGE SCALE GENOMIC DNA]</scope>
    <source>
        <strain evidence="2 3">SM1903</strain>
    </source>
</reference>
<dbReference type="OrthoDB" id="7365268at2"/>
<dbReference type="Proteomes" id="UP000314011">
    <property type="component" value="Unassembled WGS sequence"/>
</dbReference>
<protein>
    <submittedName>
        <fullName evidence="2">GNAT family N-acetyltransferase</fullName>
    </submittedName>
</protein>
<dbReference type="InterPro" id="IPR016181">
    <property type="entry name" value="Acyl_CoA_acyltransferase"/>
</dbReference>
<dbReference type="Pfam" id="PF00583">
    <property type="entry name" value="Acetyltransf_1"/>
    <property type="match status" value="1"/>
</dbReference>
<dbReference type="PROSITE" id="PS51186">
    <property type="entry name" value="GNAT"/>
    <property type="match status" value="1"/>
</dbReference>
<proteinExistence type="predicted"/>
<feature type="domain" description="N-acetyltransferase" evidence="1">
    <location>
        <begin position="134"/>
        <end position="279"/>
    </location>
</feature>
<dbReference type="Gene3D" id="3.40.630.30">
    <property type="match status" value="1"/>
</dbReference>
<dbReference type="CDD" id="cd04301">
    <property type="entry name" value="NAT_SF"/>
    <property type="match status" value="1"/>
</dbReference>
<comment type="caution">
    <text evidence="2">The sequence shown here is derived from an EMBL/GenBank/DDBJ whole genome shotgun (WGS) entry which is preliminary data.</text>
</comment>
<sequence length="279" mass="29967">MRRVTTVDLPAVEAFLRTRLPLAMFQLSNLDRFGLDGDHAYAPRMWVAERDGQVSDVLTVATNGTVMPALTSGDWQAAAEVLDGMEITAVLGPAQEARPMMKAAGLDGGETAIDNDEPQFALDLAQLVIPDGPGTLRPLAAADRDQMIRWRADYEIEALGSDAETAEVEGRASYEGYIAAGSHRVLMEGGTALATTGFNARLPDAVQIGGVYTPPELRRKGHARRAVALHLEEARDGGATEATLFAASENAARAYIALGFERIGDWTLCLYRTPQVARA</sequence>
<organism evidence="2 3">
    <name type="scientific">Pelagovum pacificum</name>
    <dbReference type="NCBI Taxonomy" id="2588711"/>
    <lineage>
        <taxon>Bacteria</taxon>
        <taxon>Pseudomonadati</taxon>
        <taxon>Pseudomonadota</taxon>
        <taxon>Alphaproteobacteria</taxon>
        <taxon>Rhodobacterales</taxon>
        <taxon>Paracoccaceae</taxon>
        <taxon>Pelagovum</taxon>
    </lineage>
</organism>
<dbReference type="SUPFAM" id="SSF55729">
    <property type="entry name" value="Acyl-CoA N-acyltransferases (Nat)"/>
    <property type="match status" value="1"/>
</dbReference>
<dbReference type="GO" id="GO:0016747">
    <property type="term" value="F:acyltransferase activity, transferring groups other than amino-acyl groups"/>
    <property type="evidence" value="ECO:0007669"/>
    <property type="project" value="InterPro"/>
</dbReference>
<keyword evidence="2" id="KW-0808">Transferase</keyword>
<dbReference type="RefSeq" id="WP_140196768.1">
    <property type="nucleotide sequence ID" value="NZ_CP065915.1"/>
</dbReference>
<gene>
    <name evidence="2" type="ORF">FHY64_16600</name>
</gene>
<evidence type="ECO:0000313" key="3">
    <source>
        <dbReference type="Proteomes" id="UP000314011"/>
    </source>
</evidence>
<evidence type="ECO:0000259" key="1">
    <source>
        <dbReference type="PROSITE" id="PS51186"/>
    </source>
</evidence>
<dbReference type="InterPro" id="IPR000182">
    <property type="entry name" value="GNAT_dom"/>
</dbReference>
<dbReference type="EMBL" id="VFFF01000002">
    <property type="protein sequence ID" value="TNY31624.1"/>
    <property type="molecule type" value="Genomic_DNA"/>
</dbReference>
<accession>A0A5C5GCC3</accession>
<evidence type="ECO:0000313" key="2">
    <source>
        <dbReference type="EMBL" id="TNY31624.1"/>
    </source>
</evidence>
<dbReference type="AlphaFoldDB" id="A0A5C5GCC3"/>